<evidence type="ECO:0000256" key="1">
    <source>
        <dbReference type="SAM" id="MobiDB-lite"/>
    </source>
</evidence>
<evidence type="ECO:0008006" key="4">
    <source>
        <dbReference type="Google" id="ProtNLM"/>
    </source>
</evidence>
<comment type="caution">
    <text evidence="2">The sequence shown here is derived from an EMBL/GenBank/DDBJ whole genome shotgun (WGS) entry which is preliminary data.</text>
</comment>
<feature type="region of interest" description="Disordered" evidence="1">
    <location>
        <begin position="116"/>
        <end position="145"/>
    </location>
</feature>
<feature type="region of interest" description="Disordered" evidence="1">
    <location>
        <begin position="31"/>
        <end position="51"/>
    </location>
</feature>
<dbReference type="Proteomes" id="UP001189429">
    <property type="component" value="Unassembled WGS sequence"/>
</dbReference>
<evidence type="ECO:0000313" key="3">
    <source>
        <dbReference type="Proteomes" id="UP001189429"/>
    </source>
</evidence>
<feature type="compositionally biased region" description="Basic and acidic residues" evidence="1">
    <location>
        <begin position="40"/>
        <end position="51"/>
    </location>
</feature>
<feature type="region of interest" description="Disordered" evidence="1">
    <location>
        <begin position="226"/>
        <end position="319"/>
    </location>
</feature>
<proteinExistence type="predicted"/>
<name>A0ABN9TFX0_9DINO</name>
<feature type="compositionally biased region" description="Basic and acidic residues" evidence="1">
    <location>
        <begin position="128"/>
        <end position="142"/>
    </location>
</feature>
<evidence type="ECO:0000313" key="2">
    <source>
        <dbReference type="EMBL" id="CAK0844649.1"/>
    </source>
</evidence>
<organism evidence="2 3">
    <name type="scientific">Prorocentrum cordatum</name>
    <dbReference type="NCBI Taxonomy" id="2364126"/>
    <lineage>
        <taxon>Eukaryota</taxon>
        <taxon>Sar</taxon>
        <taxon>Alveolata</taxon>
        <taxon>Dinophyceae</taxon>
        <taxon>Prorocentrales</taxon>
        <taxon>Prorocentraceae</taxon>
        <taxon>Prorocentrum</taxon>
    </lineage>
</organism>
<keyword evidence="3" id="KW-1185">Reference proteome</keyword>
<accession>A0ABN9TFX0</accession>
<protein>
    <recommendedName>
        <fullName evidence="4">SH3 domain-containing protein</fullName>
    </recommendedName>
</protein>
<sequence>MEGTEAERPVANPRLAAALARAARVNLSADTALRHRAGERRREDHRRRTEEAFGREAAEAMCSKQQAAVQEWDSAQDYERWLKRKVGLEDWQAEREEAERRWQQQEQADYMAALAASHRRGLAQASDQPREQTRPRAERGAERPQQVALQEFLVDNSALGADAPGVAYRLSRNMQDKDAASPVVPWGAAVWGVDQGDGWIQVGKRFLPLEVQGAAVLVPQRVAEREGEDASGSAPAAEACGGSEQLTAAQQMAAQKEEELQQMLKKRAEEDEADAWHAAEREKAAARRRRALDTAMQEARAREKDAGESLTLSGTEDSGLRRHHTLLGLPQEALATRCRADEGPGSSRAVASRLPRVDDVEDYDFDFAGDGRPFRFARGRASRVCAESGPQRRDRARLALAQLRGSEPMQLALRGGFVRHVGPQSPFGGLGESGGSHRLAQPELRARLRDFVVGRARRSALGGAGPRGAGLRYASLGSGRLLLDLELLERLRLAGVRVEQVCLVDRAYRRPSADVRRALREFADWQRAAAEMLRHAPAEVLVFGTLGDYYEAARGAGRAAGCHLLVQCDAHWRGAPADCERLALRALVPAGLLVCLTNRELPHNQMRSVVGAFAGDSQADDEARDFELEPCTEPYTLAAWEVQTWPAECCKLPSLVPIQDPLLSDIGAAQQPSRPEAGGDRWRVVHARVAVRSGPSPQNAVVDVFNCGDEVVAIGEAEGGWLRLCPTSWSSVDDAPPEAWVLSDGSSVGLGALLRRASSAVP</sequence>
<reference evidence="2" key="1">
    <citation type="submission" date="2023-10" db="EMBL/GenBank/DDBJ databases">
        <authorList>
            <person name="Chen Y."/>
            <person name="Shah S."/>
            <person name="Dougan E. K."/>
            <person name="Thang M."/>
            <person name="Chan C."/>
        </authorList>
    </citation>
    <scope>NUCLEOTIDE SEQUENCE [LARGE SCALE GENOMIC DNA]</scope>
</reference>
<dbReference type="EMBL" id="CAUYUJ010014682">
    <property type="protein sequence ID" value="CAK0844649.1"/>
    <property type="molecule type" value="Genomic_DNA"/>
</dbReference>
<feature type="compositionally biased region" description="Basic and acidic residues" evidence="1">
    <location>
        <begin position="266"/>
        <end position="285"/>
    </location>
</feature>
<gene>
    <name evidence="2" type="ORF">PCOR1329_LOCUS38710</name>
</gene>